<evidence type="ECO:0000313" key="5">
    <source>
        <dbReference type="Proteomes" id="UP000649617"/>
    </source>
</evidence>
<dbReference type="SMART" id="SM01199">
    <property type="entry name" value="FDF"/>
    <property type="match status" value="1"/>
</dbReference>
<dbReference type="Proteomes" id="UP000649617">
    <property type="component" value="Unassembled WGS sequence"/>
</dbReference>
<gene>
    <name evidence="4" type="primary">sum2</name>
    <name evidence="4" type="ORF">SPIL2461_LOCUS8564</name>
</gene>
<feature type="domain" description="FFD box profile" evidence="3">
    <location>
        <begin position="47"/>
        <end position="63"/>
    </location>
</feature>
<evidence type="ECO:0000256" key="2">
    <source>
        <dbReference type="SAM" id="MobiDB-lite"/>
    </source>
</evidence>
<feature type="short sequence motif" description="FFD box" evidence="1">
    <location>
        <begin position="47"/>
        <end position="63"/>
    </location>
</feature>
<evidence type="ECO:0000259" key="3">
    <source>
        <dbReference type="PROSITE" id="PS51513"/>
    </source>
</evidence>
<evidence type="ECO:0000256" key="1">
    <source>
        <dbReference type="PROSITE-ProRule" id="PRU00846"/>
    </source>
</evidence>
<comment type="caution">
    <text evidence="4">The sequence shown here is derived from an EMBL/GenBank/DDBJ whole genome shotgun (WGS) entry which is preliminary data.</text>
</comment>
<dbReference type="InterPro" id="IPR019050">
    <property type="entry name" value="FDF_dom"/>
</dbReference>
<name>A0A812PRM9_SYMPI</name>
<dbReference type="AlphaFoldDB" id="A0A812PRM9"/>
<keyword evidence="5" id="KW-1185">Reference proteome</keyword>
<dbReference type="EMBL" id="CAJNIZ010014180">
    <property type="protein sequence ID" value="CAE7358892.1"/>
    <property type="molecule type" value="Genomic_DNA"/>
</dbReference>
<feature type="non-terminal residue" evidence="4">
    <location>
        <position position="1"/>
    </location>
</feature>
<feature type="region of interest" description="Disordered" evidence="2">
    <location>
        <begin position="64"/>
        <end position="107"/>
    </location>
</feature>
<evidence type="ECO:0000313" key="4">
    <source>
        <dbReference type="EMBL" id="CAE7358892.1"/>
    </source>
</evidence>
<protein>
    <submittedName>
        <fullName evidence="4">Sum2 protein</fullName>
    </submittedName>
</protein>
<dbReference type="OrthoDB" id="21539at2759"/>
<sequence>VGELLPEDNATTKRECAGDFDLDAANKRFEKLEKDESGEAVDLRPLEGYDKQRSFFDSISCEATERAGTSERQKIDREKAREFDRETFGDTRRPPRPTGGKGRRRHG</sequence>
<proteinExistence type="predicted"/>
<organism evidence="4 5">
    <name type="scientific">Symbiodinium pilosum</name>
    <name type="common">Dinoflagellate</name>
    <dbReference type="NCBI Taxonomy" id="2952"/>
    <lineage>
        <taxon>Eukaryota</taxon>
        <taxon>Sar</taxon>
        <taxon>Alveolata</taxon>
        <taxon>Dinophyceae</taxon>
        <taxon>Suessiales</taxon>
        <taxon>Symbiodiniaceae</taxon>
        <taxon>Symbiodinium</taxon>
    </lineage>
</organism>
<dbReference type="InterPro" id="IPR025761">
    <property type="entry name" value="FFD_box"/>
</dbReference>
<accession>A0A812PRM9</accession>
<feature type="compositionally biased region" description="Basic and acidic residues" evidence="2">
    <location>
        <begin position="64"/>
        <end position="93"/>
    </location>
</feature>
<dbReference type="PROSITE" id="PS51513">
    <property type="entry name" value="FFD"/>
    <property type="match status" value="1"/>
</dbReference>
<reference evidence="4" key="1">
    <citation type="submission" date="2021-02" db="EMBL/GenBank/DDBJ databases">
        <authorList>
            <person name="Dougan E. K."/>
            <person name="Rhodes N."/>
            <person name="Thang M."/>
            <person name="Chan C."/>
        </authorList>
    </citation>
    <scope>NUCLEOTIDE SEQUENCE</scope>
</reference>